<dbReference type="GO" id="GO:0043122">
    <property type="term" value="P:regulation of canonical NF-kappaB signal transduction"/>
    <property type="evidence" value="ECO:0007669"/>
    <property type="project" value="UniProtKB-ARBA"/>
</dbReference>
<dbReference type="EnsemblMetazoa" id="XM_030985401">
    <property type="protein sequence ID" value="XP_030841261"/>
    <property type="gene ID" value="LOC115923988"/>
</dbReference>
<dbReference type="OrthoDB" id="5969558at2759"/>
<dbReference type="AlphaFoldDB" id="A0A7M7SYR8"/>
<dbReference type="Gene3D" id="1.20.5.990">
    <property type="entry name" value="Nemo cc2-lz domain - 1d5 darpin complex"/>
    <property type="match status" value="1"/>
</dbReference>
<dbReference type="PANTHER" id="PTHR31882">
    <property type="entry name" value="TNFAIP3-INTERACTING PROTEIN COILED COIL FAMILY MEMBER"/>
    <property type="match status" value="1"/>
</dbReference>
<accession>A0A7M7SYR8</accession>
<proteinExistence type="predicted"/>
<feature type="coiled-coil region" evidence="2">
    <location>
        <begin position="202"/>
        <end position="516"/>
    </location>
</feature>
<organism evidence="4 5">
    <name type="scientific">Strongylocentrotus purpuratus</name>
    <name type="common">Purple sea urchin</name>
    <dbReference type="NCBI Taxonomy" id="7668"/>
    <lineage>
        <taxon>Eukaryota</taxon>
        <taxon>Metazoa</taxon>
        <taxon>Echinodermata</taxon>
        <taxon>Eleutherozoa</taxon>
        <taxon>Echinozoa</taxon>
        <taxon>Echinoidea</taxon>
        <taxon>Euechinoidea</taxon>
        <taxon>Echinacea</taxon>
        <taxon>Camarodonta</taxon>
        <taxon>Echinidea</taxon>
        <taxon>Strongylocentrotidae</taxon>
        <taxon>Strongylocentrotus</taxon>
    </lineage>
</organism>
<evidence type="ECO:0000256" key="3">
    <source>
        <dbReference type="SAM" id="MobiDB-lite"/>
    </source>
</evidence>
<reference evidence="4" key="2">
    <citation type="submission" date="2021-01" db="UniProtKB">
        <authorList>
            <consortium name="EnsemblMetazoa"/>
        </authorList>
    </citation>
    <scope>IDENTIFICATION</scope>
</reference>
<dbReference type="PANTHER" id="PTHR31882:SF11">
    <property type="entry name" value="HDA1 COMPLEX SUBUNIT 2"/>
    <property type="match status" value="1"/>
</dbReference>
<feature type="compositionally biased region" description="Low complexity" evidence="3">
    <location>
        <begin position="578"/>
        <end position="587"/>
    </location>
</feature>
<dbReference type="RefSeq" id="XP_030841260.1">
    <property type="nucleotide sequence ID" value="XM_030985400.1"/>
</dbReference>
<sequence>MAAANASPVHLGRTHGQAQQRIQTSGGVNASSGQHPWSSVPHHLPGVNNGTVMPGYRNRDPYVAEDIDMYGPSRTNLPGQQFQQSSPENHKVTQRRSTKRSQSPNSDENYETHHLRAQLGGLGVLQELLEDQRNEIKDLQECLEFLVKVTEENGVFVDPALLDKLDKVRVGSVTLSEAQWSVELKRPPPLSMLTQADGRDQTTRLKEQLKAKDNKIQNLEKKIIELREELQLSSDEKSQEIARLQAQLHVYSEDGQTSKNLCQSLTGEAEVLRHRLQAVIKECQGLTSELKDFKRNTLPGGQVESTPGMMDTPVSVENQLKITKRQLEQLEQEKKQLSDQFKEVTRMNKRWQRYSQQQDVAKGELTQTNTDLNNKNKVLEVQCRDYEELMSKLQRQSQENEDCTRHRRVDKTEAAHKDDIIRRLQKEVIDLEHDVRQTRRDSRKYDTEVVKQQLKQYTEDFQKEHIEKEKLKRENAILNRNSLEAEELVRQLSKQLEGTKREKHQLQRENQQLLADRRMNAGYLHVLPDNLHRERRELTPHGMGQNHSVISLDNFPTLPKDVQHDGPFNHPHSAPSRSLASLSMISPPISPPVPSPTPSPSDKDSVDCGVKGQKSSCSDEEPLQCPRCLREFPVVKHSDFMRHIEQCLDQ</sequence>
<protein>
    <submittedName>
        <fullName evidence="4">Uncharacterized protein</fullName>
    </submittedName>
</protein>
<evidence type="ECO:0000313" key="5">
    <source>
        <dbReference type="Proteomes" id="UP000007110"/>
    </source>
</evidence>
<feature type="coiled-coil region" evidence="2">
    <location>
        <begin position="122"/>
        <end position="149"/>
    </location>
</feature>
<dbReference type="GO" id="GO:0071222">
    <property type="term" value="P:cellular response to lipopolysaccharide"/>
    <property type="evidence" value="ECO:0000318"/>
    <property type="project" value="GO_Central"/>
</dbReference>
<feature type="region of interest" description="Disordered" evidence="3">
    <location>
        <begin position="1"/>
        <end position="111"/>
    </location>
</feature>
<keyword evidence="5" id="KW-1185">Reference proteome</keyword>
<evidence type="ECO:0000256" key="1">
    <source>
        <dbReference type="ARBA" id="ARBA00023054"/>
    </source>
</evidence>
<dbReference type="GeneID" id="115923988"/>
<evidence type="ECO:0000256" key="2">
    <source>
        <dbReference type="SAM" id="Coils"/>
    </source>
</evidence>
<feature type="region of interest" description="Disordered" evidence="3">
    <location>
        <begin position="555"/>
        <end position="621"/>
    </location>
</feature>
<evidence type="ECO:0000313" key="4">
    <source>
        <dbReference type="EnsemblMetazoa" id="XP_030841261"/>
    </source>
</evidence>
<dbReference type="InParanoid" id="A0A7M7SYR8"/>
<dbReference type="GO" id="GO:0005737">
    <property type="term" value="C:cytoplasm"/>
    <property type="evidence" value="ECO:0007669"/>
    <property type="project" value="UniProtKB-ARBA"/>
</dbReference>
<dbReference type="FunCoup" id="A0A7M7SYR8">
    <property type="interactions" value="827"/>
</dbReference>
<dbReference type="EnsemblMetazoa" id="XM_030985400">
    <property type="protein sequence ID" value="XP_030841260"/>
    <property type="gene ID" value="LOC115923988"/>
</dbReference>
<feature type="compositionally biased region" description="Pro residues" evidence="3">
    <location>
        <begin position="588"/>
        <end position="599"/>
    </location>
</feature>
<dbReference type="RefSeq" id="XP_030841261.1">
    <property type="nucleotide sequence ID" value="XM_030985401.1"/>
</dbReference>
<dbReference type="GO" id="GO:0006357">
    <property type="term" value="P:regulation of transcription by RNA polymerase II"/>
    <property type="evidence" value="ECO:0000318"/>
    <property type="project" value="GO_Central"/>
</dbReference>
<feature type="compositionally biased region" description="Polar residues" evidence="3">
    <location>
        <begin position="73"/>
        <end position="87"/>
    </location>
</feature>
<name>A0A7M7SYR8_STRPU</name>
<feature type="compositionally biased region" description="Polar residues" evidence="3">
    <location>
        <begin position="16"/>
        <end position="37"/>
    </location>
</feature>
<dbReference type="KEGG" id="spu:115923988"/>
<reference evidence="5" key="1">
    <citation type="submission" date="2015-02" db="EMBL/GenBank/DDBJ databases">
        <title>Genome sequencing for Strongylocentrotus purpuratus.</title>
        <authorList>
            <person name="Murali S."/>
            <person name="Liu Y."/>
            <person name="Vee V."/>
            <person name="English A."/>
            <person name="Wang M."/>
            <person name="Skinner E."/>
            <person name="Han Y."/>
            <person name="Muzny D.M."/>
            <person name="Worley K.C."/>
            <person name="Gibbs R.A."/>
        </authorList>
    </citation>
    <scope>NUCLEOTIDE SEQUENCE</scope>
</reference>
<keyword evidence="1 2" id="KW-0175">Coiled coil</keyword>
<dbReference type="Proteomes" id="UP000007110">
    <property type="component" value="Unassembled WGS sequence"/>
</dbReference>